<sequence length="77" mass="8571">MTETKFSVPFCTCTDTACPCHPTNHDKGCTPCISKNLAQREIPSCFFKKAGGVKPTNDWYFEDFAALMNSLDETKAE</sequence>
<dbReference type="AlphaFoldDB" id="A0A1M7T1L3"/>
<dbReference type="Pfam" id="PF20095">
    <property type="entry name" value="DUF6485"/>
    <property type="match status" value="1"/>
</dbReference>
<proteinExistence type="predicted"/>
<gene>
    <name evidence="1" type="ORF">SAMN02745247_02811</name>
</gene>
<name>A0A1M7T1L3_9FIRM</name>
<reference evidence="1 2" key="1">
    <citation type="submission" date="2016-12" db="EMBL/GenBank/DDBJ databases">
        <authorList>
            <person name="Song W.-J."/>
            <person name="Kurnit D.M."/>
        </authorList>
    </citation>
    <scope>NUCLEOTIDE SEQUENCE [LARGE SCALE GENOMIC DNA]</scope>
    <source>
        <strain evidence="1 2">DSM 14810</strain>
    </source>
</reference>
<dbReference type="RefSeq" id="WP_072705375.1">
    <property type="nucleotide sequence ID" value="NZ_FRDH01000014.1"/>
</dbReference>
<dbReference type="EMBL" id="FRDH01000014">
    <property type="protein sequence ID" value="SHN64537.1"/>
    <property type="molecule type" value="Genomic_DNA"/>
</dbReference>
<organism evidence="1 2">
    <name type="scientific">Butyrivibrio hungatei DSM 14810</name>
    <dbReference type="NCBI Taxonomy" id="1121132"/>
    <lineage>
        <taxon>Bacteria</taxon>
        <taxon>Bacillati</taxon>
        <taxon>Bacillota</taxon>
        <taxon>Clostridia</taxon>
        <taxon>Lachnospirales</taxon>
        <taxon>Lachnospiraceae</taxon>
        <taxon>Butyrivibrio</taxon>
    </lineage>
</organism>
<evidence type="ECO:0000313" key="1">
    <source>
        <dbReference type="EMBL" id="SHN64537.1"/>
    </source>
</evidence>
<evidence type="ECO:0000313" key="2">
    <source>
        <dbReference type="Proteomes" id="UP000184097"/>
    </source>
</evidence>
<accession>A0A1M7T1L3</accession>
<protein>
    <submittedName>
        <fullName evidence="1">Uncharacterized protein</fullName>
    </submittedName>
</protein>
<dbReference type="Proteomes" id="UP000184097">
    <property type="component" value="Unassembled WGS sequence"/>
</dbReference>